<comment type="caution">
    <text evidence="1">The sequence shown here is derived from an EMBL/GenBank/DDBJ whole genome shotgun (WGS) entry which is preliminary data.</text>
</comment>
<dbReference type="EMBL" id="JBBGZH010000002">
    <property type="protein sequence ID" value="MEJ5020919.1"/>
    <property type="molecule type" value="Genomic_DNA"/>
</dbReference>
<gene>
    <name evidence="1" type="ORF">WH297_14430</name>
</gene>
<proteinExistence type="predicted"/>
<name>A0ABU8PGY0_9HYPH</name>
<accession>A0ABU8PGY0</accession>
<dbReference type="PROSITE" id="PS51257">
    <property type="entry name" value="PROKAR_LIPOPROTEIN"/>
    <property type="match status" value="1"/>
</dbReference>
<dbReference type="RefSeq" id="WP_146114448.1">
    <property type="nucleotide sequence ID" value="NZ_JBBGZH010000002.1"/>
</dbReference>
<protein>
    <recommendedName>
        <fullName evidence="3">Lipoprotein</fullName>
    </recommendedName>
</protein>
<evidence type="ECO:0008006" key="3">
    <source>
        <dbReference type="Google" id="ProtNLM"/>
    </source>
</evidence>
<evidence type="ECO:0000313" key="2">
    <source>
        <dbReference type="Proteomes" id="UP001375812"/>
    </source>
</evidence>
<keyword evidence="2" id="KW-1185">Reference proteome</keyword>
<evidence type="ECO:0000313" key="1">
    <source>
        <dbReference type="EMBL" id="MEJ5020919.1"/>
    </source>
</evidence>
<sequence>MRILKRALSVGLCAVSLAGCVSGDGDGLRLIAESNRLDKEWKGQTIGSFEARFGAPSEKSTHLRWEKTSAPFWVPSQLYYQSMGNMSMRVNKPAHYETASCVIDVLYENGRITKIKTVEEGWINRKSFCQSTFGI</sequence>
<reference evidence="1 2" key="1">
    <citation type="submission" date="2023-12" db="EMBL/GenBank/DDBJ databases">
        <title>Gut-associated functions are favored during microbiome assembly across C. elegans life.</title>
        <authorList>
            <person name="Zimmermann J."/>
        </authorList>
    </citation>
    <scope>NUCLEOTIDE SEQUENCE [LARGE SCALE GENOMIC DNA]</scope>
    <source>
        <strain evidence="1 2">MYb71</strain>
    </source>
</reference>
<organism evidence="1 2">
    <name type="scientific">Ochrobactrum vermis</name>
    <dbReference type="NCBI Taxonomy" id="1827297"/>
    <lineage>
        <taxon>Bacteria</taxon>
        <taxon>Pseudomonadati</taxon>
        <taxon>Pseudomonadota</taxon>
        <taxon>Alphaproteobacteria</taxon>
        <taxon>Hyphomicrobiales</taxon>
        <taxon>Brucellaceae</taxon>
        <taxon>Brucella/Ochrobactrum group</taxon>
        <taxon>Ochrobactrum</taxon>
    </lineage>
</organism>
<dbReference type="Proteomes" id="UP001375812">
    <property type="component" value="Unassembled WGS sequence"/>
</dbReference>